<evidence type="ECO:0000313" key="3">
    <source>
        <dbReference type="WBParaSite" id="HCON_00152190-00001"/>
    </source>
</evidence>
<keyword evidence="1" id="KW-0732">Signal</keyword>
<accession>A0A7I4YZE3</accession>
<dbReference type="AlphaFoldDB" id="A0A7I4YZE3"/>
<sequence>MFLCNILFALTVLVSSVAPANAELPTKAVSHEFDCKISGSTMTPEKRKLSVMLANAYRTIATTGVFGYPPSQNMYQLNYSCTAEEYAMMVCNQQAALNPVGKLSPIPIAAEFESWWGNHDFGAFINSTAVYDPNFDYTVFSQLVSGYAVSIGCTDTCYGQKQVYCAFDVCTAMTYFGMIYEVGSGPCMVDGDCTTFPGSTCNTKNGLCVKNPNTPLCPPNVKLTQLQRA</sequence>
<dbReference type="InterPro" id="IPR035940">
    <property type="entry name" value="CAP_sf"/>
</dbReference>
<feature type="signal peptide" evidence="1">
    <location>
        <begin position="1"/>
        <end position="22"/>
    </location>
</feature>
<dbReference type="SUPFAM" id="SSF55797">
    <property type="entry name" value="PR-1-like"/>
    <property type="match status" value="1"/>
</dbReference>
<dbReference type="OrthoDB" id="5880610at2759"/>
<feature type="chain" id="PRO_5029895661" evidence="1">
    <location>
        <begin position="23"/>
        <end position="229"/>
    </location>
</feature>
<dbReference type="Proteomes" id="UP000025227">
    <property type="component" value="Unplaced"/>
</dbReference>
<evidence type="ECO:0000313" key="2">
    <source>
        <dbReference type="Proteomes" id="UP000025227"/>
    </source>
</evidence>
<evidence type="ECO:0000256" key="1">
    <source>
        <dbReference type="SAM" id="SignalP"/>
    </source>
</evidence>
<name>A0A7I4YZE3_HAECO</name>
<organism evidence="2 3">
    <name type="scientific">Haemonchus contortus</name>
    <name type="common">Barber pole worm</name>
    <dbReference type="NCBI Taxonomy" id="6289"/>
    <lineage>
        <taxon>Eukaryota</taxon>
        <taxon>Metazoa</taxon>
        <taxon>Ecdysozoa</taxon>
        <taxon>Nematoda</taxon>
        <taxon>Chromadorea</taxon>
        <taxon>Rhabditida</taxon>
        <taxon>Rhabditina</taxon>
        <taxon>Rhabditomorpha</taxon>
        <taxon>Strongyloidea</taxon>
        <taxon>Trichostrongylidae</taxon>
        <taxon>Haemonchus</taxon>
    </lineage>
</organism>
<proteinExistence type="predicted"/>
<reference evidence="3" key="1">
    <citation type="submission" date="2020-12" db="UniProtKB">
        <authorList>
            <consortium name="WormBaseParasite"/>
        </authorList>
    </citation>
    <scope>IDENTIFICATION</scope>
    <source>
        <strain evidence="3">MHco3</strain>
    </source>
</reference>
<dbReference type="WBParaSite" id="HCON_00152190-00001">
    <property type="protein sequence ID" value="HCON_00152190-00001"/>
    <property type="gene ID" value="HCON_00152190"/>
</dbReference>
<keyword evidence="2" id="KW-1185">Reference proteome</keyword>
<protein>
    <submittedName>
        <fullName evidence="3">SCP domain-containing protein</fullName>
    </submittedName>
</protein>
<dbReference type="Gene3D" id="3.40.33.10">
    <property type="entry name" value="CAP"/>
    <property type="match status" value="1"/>
</dbReference>